<sequence>MIEYKDIVAALGRVRANLEAADDEGDYVCLDLKEQLAYLFHATPGHSTYGQAGEALEKIGVFAKVQYFLREEARSNGREADNGDLVAEDACQNGGTYKEWQAEARAMRIKLVDQLIGVYS</sequence>
<accession>A0A8E5NW40</accession>
<proteinExistence type="predicted"/>
<dbReference type="Proteomes" id="UP000694260">
    <property type="component" value="Segment"/>
</dbReference>
<name>A0A8E5NW40_9CAUD</name>
<organism evidence="1 2">
    <name type="scientific">Ralstonia phage vB_RsoP_BMB50</name>
    <dbReference type="NCBI Taxonomy" id="2834269"/>
    <lineage>
        <taxon>Viruses</taxon>
        <taxon>Duplodnaviria</taxon>
        <taxon>Heunggongvirae</taxon>
        <taxon>Uroviricota</taxon>
        <taxon>Caudoviricetes</taxon>
        <taxon>Autographivirales</taxon>
        <taxon>Autonotataviridae</taxon>
        <taxon>Okabevirinae</taxon>
        <taxon>Hongshanvirus</taxon>
        <taxon>Hongshanvirus BMB50</taxon>
    </lineage>
</organism>
<reference evidence="1" key="1">
    <citation type="submission" date="2021-04" db="EMBL/GenBank/DDBJ databases">
        <title>Genomic characterization of the novel lytic bacteriophage vB_RsoP_BMB50 infecting Ralstonia solanacearum.</title>
        <authorList>
            <person name="Wang K."/>
            <person name="Liu Q."/>
            <person name="Dong Z."/>
            <person name="Sun M."/>
            <person name="Peng D."/>
        </authorList>
    </citation>
    <scope>NUCLEOTIDE SEQUENCE</scope>
</reference>
<evidence type="ECO:0000313" key="2">
    <source>
        <dbReference type="Proteomes" id="UP000694260"/>
    </source>
</evidence>
<keyword evidence="2" id="KW-1185">Reference proteome</keyword>
<dbReference type="EMBL" id="MW965453">
    <property type="protein sequence ID" value="QVE65553.1"/>
    <property type="molecule type" value="Genomic_DNA"/>
</dbReference>
<evidence type="ECO:0000313" key="1">
    <source>
        <dbReference type="EMBL" id="QVE65553.1"/>
    </source>
</evidence>
<protein>
    <submittedName>
        <fullName evidence="1">Uncharacterized protein</fullName>
    </submittedName>
</protein>